<dbReference type="EMBL" id="JAPESX010000177">
    <property type="protein sequence ID" value="KAJ8122756.1"/>
    <property type="molecule type" value="Genomic_DNA"/>
</dbReference>
<keyword evidence="2" id="KW-1185">Reference proteome</keyword>
<gene>
    <name evidence="1" type="ORF">ONZ43_g1128</name>
</gene>
<accession>A0ACC2J5M9</accession>
<sequence>MAIHGDALKRTILITGLNGYLAGRTAELLLRKGYRVRGTVRNKATGQKVKAALCDLGFSADDIDIVEVSDICESDAFDYAADGTKEIPPRIADMLADIV</sequence>
<proteinExistence type="predicted"/>
<organism evidence="1 2">
    <name type="scientific">Nemania bipapillata</name>
    <dbReference type="NCBI Taxonomy" id="110536"/>
    <lineage>
        <taxon>Eukaryota</taxon>
        <taxon>Fungi</taxon>
        <taxon>Dikarya</taxon>
        <taxon>Ascomycota</taxon>
        <taxon>Pezizomycotina</taxon>
        <taxon>Sordariomycetes</taxon>
        <taxon>Xylariomycetidae</taxon>
        <taxon>Xylariales</taxon>
        <taxon>Xylariaceae</taxon>
        <taxon>Nemania</taxon>
    </lineage>
</organism>
<comment type="caution">
    <text evidence="1">The sequence shown here is derived from an EMBL/GenBank/DDBJ whole genome shotgun (WGS) entry which is preliminary data.</text>
</comment>
<evidence type="ECO:0000313" key="2">
    <source>
        <dbReference type="Proteomes" id="UP001153334"/>
    </source>
</evidence>
<dbReference type="Proteomes" id="UP001153334">
    <property type="component" value="Unassembled WGS sequence"/>
</dbReference>
<name>A0ACC2J5M9_9PEZI</name>
<reference evidence="1" key="1">
    <citation type="submission" date="2022-11" db="EMBL/GenBank/DDBJ databases">
        <title>Genome Sequence of Nemania bipapillata.</title>
        <authorList>
            <person name="Buettner E."/>
        </authorList>
    </citation>
    <scope>NUCLEOTIDE SEQUENCE</scope>
    <source>
        <strain evidence="1">CP14</strain>
    </source>
</reference>
<evidence type="ECO:0000313" key="1">
    <source>
        <dbReference type="EMBL" id="KAJ8122756.1"/>
    </source>
</evidence>
<protein>
    <submittedName>
        <fullName evidence="1">Uncharacterized protein</fullName>
    </submittedName>
</protein>